<dbReference type="InterPro" id="IPR010656">
    <property type="entry name" value="DctM"/>
</dbReference>
<dbReference type="GO" id="GO:0005886">
    <property type="term" value="C:plasma membrane"/>
    <property type="evidence" value="ECO:0007669"/>
    <property type="project" value="UniProtKB-SubCell"/>
</dbReference>
<feature type="transmembrane region" description="Helical" evidence="7">
    <location>
        <begin position="111"/>
        <end position="129"/>
    </location>
</feature>
<evidence type="ECO:0000256" key="5">
    <source>
        <dbReference type="ARBA" id="ARBA00022989"/>
    </source>
</evidence>
<dbReference type="AlphaFoldDB" id="A0A972W0S0"/>
<feature type="transmembrane region" description="Helical" evidence="7">
    <location>
        <begin position="172"/>
        <end position="196"/>
    </location>
</feature>
<evidence type="ECO:0000256" key="6">
    <source>
        <dbReference type="ARBA" id="ARBA00023136"/>
    </source>
</evidence>
<keyword evidence="6 7" id="KW-0472">Membrane</keyword>
<comment type="subunit">
    <text evidence="7">The complex comprises the extracytoplasmic solute receptor protein and the two transmembrane proteins.</text>
</comment>
<feature type="transmembrane region" description="Helical" evidence="7">
    <location>
        <begin position="371"/>
        <end position="389"/>
    </location>
</feature>
<accession>A0A972W0S0</accession>
<keyword evidence="3 7" id="KW-0997">Cell inner membrane</keyword>
<feature type="transmembrane region" description="Helical" evidence="7">
    <location>
        <begin position="6"/>
        <end position="33"/>
    </location>
</feature>
<sequence length="427" mass="45928">MSSLLGFFVGLAALLGAPLFVVILAGSMLGFYTADIPLTVIPIEIYRLIDTPLLLALPLFTFAGYVLAESKLSFRLVHLTQVFLGWLPGGLAVVAFITCAFFTAFTGASGVTIVAVGALLLPALVQAGYPEKFSLGLVTTSGSLGLLLAPSLPLIIYGVIVQQMDLPVPFTIQELFIAGTLPALLMIVLLTLYSIWVTRGAPIVRGSYTRADALAAVKASRWEIPMPILVLGGIYSGYFAVSEAAAVTAFYVLLVEVVIHGEVKVKALPKIIRESMIMVGGILLILGVSLAFTNFLIDSEVPQALFAWIQTFVSDKLTFLILLNIVLLVLGAILDIFSALVIMIPLIVPMAIGFGVDPVHLGIIFLANMQIGYFTPPIGMNLFIASYRFKRSITELYRATLPFMAVLIIALLIITYVPAVSLVFLDR</sequence>
<dbReference type="NCBIfam" id="TIGR00786">
    <property type="entry name" value="dctM"/>
    <property type="match status" value="1"/>
</dbReference>
<dbReference type="PIRSF" id="PIRSF006066">
    <property type="entry name" value="HI0050"/>
    <property type="match status" value="1"/>
</dbReference>
<evidence type="ECO:0000313" key="9">
    <source>
        <dbReference type="EMBL" id="NQV66202.1"/>
    </source>
</evidence>
<proteinExistence type="inferred from homology"/>
<comment type="function">
    <text evidence="7">Part of the tripartite ATP-independent periplasmic (TRAP) transport system.</text>
</comment>
<comment type="caution">
    <text evidence="9">The sequence shown here is derived from an EMBL/GenBank/DDBJ whole genome shotgun (WGS) entry which is preliminary data.</text>
</comment>
<feature type="transmembrane region" description="Helical" evidence="7">
    <location>
        <begin position="317"/>
        <end position="337"/>
    </location>
</feature>
<keyword evidence="7" id="KW-0813">Transport</keyword>
<feature type="transmembrane region" description="Helical" evidence="7">
    <location>
        <begin position="83"/>
        <end position="104"/>
    </location>
</feature>
<comment type="similarity">
    <text evidence="7">Belongs to the TRAP transporter large permease family.</text>
</comment>
<keyword evidence="4 7" id="KW-0812">Transmembrane</keyword>
<evidence type="ECO:0000256" key="7">
    <source>
        <dbReference type="RuleBase" id="RU369079"/>
    </source>
</evidence>
<evidence type="ECO:0000256" key="2">
    <source>
        <dbReference type="ARBA" id="ARBA00022475"/>
    </source>
</evidence>
<keyword evidence="5 7" id="KW-1133">Transmembrane helix</keyword>
<gene>
    <name evidence="9" type="ORF">HQ497_12645</name>
</gene>
<keyword evidence="2" id="KW-1003">Cell membrane</keyword>
<dbReference type="PANTHER" id="PTHR33362:SF5">
    <property type="entry name" value="C4-DICARBOXYLATE TRAP TRANSPORTER LARGE PERMEASE PROTEIN DCTM"/>
    <property type="match status" value="1"/>
</dbReference>
<reference evidence="9" key="1">
    <citation type="submission" date="2020-05" db="EMBL/GenBank/DDBJ databases">
        <title>Sulfur intermediates as new biogeochemical hubs in an aquatic model microbial ecosystem.</title>
        <authorList>
            <person name="Vigneron A."/>
        </authorList>
    </citation>
    <scope>NUCLEOTIDE SEQUENCE</scope>
    <source>
        <strain evidence="9">Bin.250</strain>
    </source>
</reference>
<dbReference type="PANTHER" id="PTHR33362">
    <property type="entry name" value="SIALIC ACID TRAP TRANSPORTER PERMEASE PROTEIN SIAT-RELATED"/>
    <property type="match status" value="1"/>
</dbReference>
<feature type="transmembrane region" description="Helical" evidence="7">
    <location>
        <begin position="401"/>
        <end position="425"/>
    </location>
</feature>
<dbReference type="Pfam" id="PF06808">
    <property type="entry name" value="DctM"/>
    <property type="match status" value="1"/>
</dbReference>
<organism evidence="9 10">
    <name type="scientific">SAR86 cluster bacterium</name>
    <dbReference type="NCBI Taxonomy" id="2030880"/>
    <lineage>
        <taxon>Bacteria</taxon>
        <taxon>Pseudomonadati</taxon>
        <taxon>Pseudomonadota</taxon>
        <taxon>Gammaproteobacteria</taxon>
        <taxon>SAR86 cluster</taxon>
    </lineage>
</organism>
<comment type="subcellular location">
    <subcellularLocation>
        <location evidence="1 7">Cell inner membrane</location>
        <topology evidence="1 7">Multi-pass membrane protein</topology>
    </subcellularLocation>
</comment>
<feature type="transmembrane region" description="Helical" evidence="7">
    <location>
        <begin position="45"/>
        <end position="68"/>
    </location>
</feature>
<protein>
    <recommendedName>
        <fullName evidence="7">TRAP transporter large permease protein</fullName>
    </recommendedName>
</protein>
<evidence type="ECO:0000313" key="10">
    <source>
        <dbReference type="Proteomes" id="UP000754644"/>
    </source>
</evidence>
<dbReference type="Proteomes" id="UP000754644">
    <property type="component" value="Unassembled WGS sequence"/>
</dbReference>
<evidence type="ECO:0000256" key="3">
    <source>
        <dbReference type="ARBA" id="ARBA00022519"/>
    </source>
</evidence>
<evidence type="ECO:0000259" key="8">
    <source>
        <dbReference type="Pfam" id="PF06808"/>
    </source>
</evidence>
<feature type="transmembrane region" description="Helical" evidence="7">
    <location>
        <begin position="228"/>
        <end position="254"/>
    </location>
</feature>
<feature type="domain" description="TRAP C4-dicarboxylate transport system permease DctM subunit" evidence="8">
    <location>
        <begin position="13"/>
        <end position="419"/>
    </location>
</feature>
<dbReference type="EMBL" id="JABMOJ010000477">
    <property type="protein sequence ID" value="NQV66202.1"/>
    <property type="molecule type" value="Genomic_DNA"/>
</dbReference>
<feature type="transmembrane region" description="Helical" evidence="7">
    <location>
        <begin position="135"/>
        <end position="160"/>
    </location>
</feature>
<evidence type="ECO:0000256" key="4">
    <source>
        <dbReference type="ARBA" id="ARBA00022692"/>
    </source>
</evidence>
<dbReference type="GO" id="GO:0022857">
    <property type="term" value="F:transmembrane transporter activity"/>
    <property type="evidence" value="ECO:0007669"/>
    <property type="project" value="UniProtKB-UniRule"/>
</dbReference>
<evidence type="ECO:0000256" key="1">
    <source>
        <dbReference type="ARBA" id="ARBA00004429"/>
    </source>
</evidence>
<dbReference type="InterPro" id="IPR004681">
    <property type="entry name" value="TRAP_DctM"/>
</dbReference>
<feature type="transmembrane region" description="Helical" evidence="7">
    <location>
        <begin position="344"/>
        <end position="365"/>
    </location>
</feature>
<feature type="transmembrane region" description="Helical" evidence="7">
    <location>
        <begin position="275"/>
        <end position="297"/>
    </location>
</feature>
<name>A0A972W0S0_9GAMM</name>